<dbReference type="STRING" id="994479.GCA_000194155_04671"/>
<gene>
    <name evidence="1" type="ORF">A8926_4609</name>
</gene>
<name>A0A2N3Y1F4_SACSN</name>
<keyword evidence="2" id="KW-1185">Reference proteome</keyword>
<protein>
    <submittedName>
        <fullName evidence="1">Uncharacterized protein</fullName>
    </submittedName>
</protein>
<dbReference type="AlphaFoldDB" id="A0A2N3Y1F4"/>
<evidence type="ECO:0000313" key="2">
    <source>
        <dbReference type="Proteomes" id="UP000233786"/>
    </source>
</evidence>
<comment type="caution">
    <text evidence="1">The sequence shown here is derived from an EMBL/GenBank/DDBJ whole genome shotgun (WGS) entry which is preliminary data.</text>
</comment>
<organism evidence="1 2">
    <name type="scientific">Saccharopolyspora spinosa</name>
    <dbReference type="NCBI Taxonomy" id="60894"/>
    <lineage>
        <taxon>Bacteria</taxon>
        <taxon>Bacillati</taxon>
        <taxon>Actinomycetota</taxon>
        <taxon>Actinomycetes</taxon>
        <taxon>Pseudonocardiales</taxon>
        <taxon>Pseudonocardiaceae</taxon>
        <taxon>Saccharopolyspora</taxon>
    </lineage>
</organism>
<sequence>MTPKPRRMWVDGTELVVLTAHDYENLAGQRRQAGAQAARNRALRSQLDLLSSFVDELGQAVTRLPEYQPTPCAACARTDDECARQALIDALTNRPHQTRGRQS</sequence>
<proteinExistence type="predicted"/>
<reference evidence="1" key="1">
    <citation type="submission" date="2017-12" db="EMBL/GenBank/DDBJ databases">
        <title>Sequencing the genomes of 1000 Actinobacteria strains.</title>
        <authorList>
            <person name="Klenk H.-P."/>
        </authorList>
    </citation>
    <scope>NUCLEOTIDE SEQUENCE [LARGE SCALE GENOMIC DNA]</scope>
    <source>
        <strain evidence="1">DSM 44228</strain>
    </source>
</reference>
<evidence type="ECO:0000313" key="1">
    <source>
        <dbReference type="EMBL" id="PKW16735.1"/>
    </source>
</evidence>
<dbReference type="EMBL" id="PJNB01000001">
    <property type="protein sequence ID" value="PKW16735.1"/>
    <property type="molecule type" value="Genomic_DNA"/>
</dbReference>
<accession>A0A2N3Y1F4</accession>
<dbReference type="Proteomes" id="UP000233786">
    <property type="component" value="Unassembled WGS sequence"/>
</dbReference>